<dbReference type="InterPro" id="IPR039425">
    <property type="entry name" value="RNA_pol_sigma-70-like"/>
</dbReference>
<dbReference type="Proteomes" id="UP000739538">
    <property type="component" value="Unassembled WGS sequence"/>
</dbReference>
<evidence type="ECO:0000256" key="3">
    <source>
        <dbReference type="ARBA" id="ARBA00023163"/>
    </source>
</evidence>
<sequence length="192" mass="21907">MDPGEVTILLRRIGNQEPGAWDDLVPVVYEELRTLARSRFRQSPSDTLSSTALVHETFFKLCQAESLTLNDRRHFFAVAAVAMRRVLVDYARKQATRKRGGGAQRVSIDDFQIGTHDPMAEILFVDSVLAQLRAQSPRAAEVTELRYFAGLSVEETAEVLDVDPRTVKRDWRKARAILFSLYRQRLSLPDRF</sequence>
<dbReference type="InterPro" id="IPR036388">
    <property type="entry name" value="WH-like_DNA-bd_sf"/>
</dbReference>
<reference evidence="5" key="2">
    <citation type="journal article" date="2021" name="Microbiome">
        <title>Successional dynamics and alternative stable states in a saline activated sludge microbial community over 9 years.</title>
        <authorList>
            <person name="Wang Y."/>
            <person name="Ye J."/>
            <person name="Ju F."/>
            <person name="Liu L."/>
            <person name="Boyd J.A."/>
            <person name="Deng Y."/>
            <person name="Parks D.H."/>
            <person name="Jiang X."/>
            <person name="Yin X."/>
            <person name="Woodcroft B.J."/>
            <person name="Tyson G.W."/>
            <person name="Hugenholtz P."/>
            <person name="Polz M.F."/>
            <person name="Zhang T."/>
        </authorList>
    </citation>
    <scope>NUCLEOTIDE SEQUENCE</scope>
    <source>
        <strain evidence="5">HKST-UBA02</strain>
    </source>
</reference>
<proteinExistence type="predicted"/>
<dbReference type="SUPFAM" id="SSF88659">
    <property type="entry name" value="Sigma3 and sigma4 domains of RNA polymerase sigma factors"/>
    <property type="match status" value="1"/>
</dbReference>
<evidence type="ECO:0000259" key="4">
    <source>
        <dbReference type="Pfam" id="PF07638"/>
    </source>
</evidence>
<accession>A0A956NJN6</accession>
<dbReference type="Pfam" id="PF07638">
    <property type="entry name" value="Sigma70_ECF"/>
    <property type="match status" value="1"/>
</dbReference>
<evidence type="ECO:0000256" key="2">
    <source>
        <dbReference type="ARBA" id="ARBA00023082"/>
    </source>
</evidence>
<evidence type="ECO:0000313" key="5">
    <source>
        <dbReference type="EMBL" id="MCA9759033.1"/>
    </source>
</evidence>
<reference evidence="5" key="1">
    <citation type="submission" date="2020-04" db="EMBL/GenBank/DDBJ databases">
        <authorList>
            <person name="Zhang T."/>
        </authorList>
    </citation>
    <scope>NUCLEOTIDE SEQUENCE</scope>
    <source>
        <strain evidence="5">HKST-UBA02</strain>
    </source>
</reference>
<dbReference type="InterPro" id="IPR011517">
    <property type="entry name" value="RNA_pol_sigma70_ECF-like"/>
</dbReference>
<evidence type="ECO:0000256" key="1">
    <source>
        <dbReference type="ARBA" id="ARBA00023015"/>
    </source>
</evidence>
<dbReference type="NCBIfam" id="TIGR02999">
    <property type="entry name" value="Sig-70_X6"/>
    <property type="match status" value="1"/>
</dbReference>
<name>A0A956NJN6_UNCEI</name>
<organism evidence="5 6">
    <name type="scientific">Eiseniibacteriota bacterium</name>
    <dbReference type="NCBI Taxonomy" id="2212470"/>
    <lineage>
        <taxon>Bacteria</taxon>
        <taxon>Candidatus Eiseniibacteriota</taxon>
    </lineage>
</organism>
<dbReference type="InterPro" id="IPR053812">
    <property type="entry name" value="HTH_Sigma70_ECF-like"/>
</dbReference>
<dbReference type="PANTHER" id="PTHR43133">
    <property type="entry name" value="RNA POLYMERASE ECF-TYPE SIGMA FACTO"/>
    <property type="match status" value="1"/>
</dbReference>
<dbReference type="Gene3D" id="1.10.1740.10">
    <property type="match status" value="1"/>
</dbReference>
<comment type="caution">
    <text evidence="5">The sequence shown here is derived from an EMBL/GenBank/DDBJ whole genome shotgun (WGS) entry which is preliminary data.</text>
</comment>
<keyword evidence="2" id="KW-0731">Sigma factor</keyword>
<protein>
    <submittedName>
        <fullName evidence="5">Sigma-70 family RNA polymerase sigma factor</fullName>
    </submittedName>
</protein>
<dbReference type="NCBIfam" id="TIGR02937">
    <property type="entry name" value="sigma70-ECF"/>
    <property type="match status" value="1"/>
</dbReference>
<dbReference type="GO" id="GO:0006352">
    <property type="term" value="P:DNA-templated transcription initiation"/>
    <property type="evidence" value="ECO:0007669"/>
    <property type="project" value="InterPro"/>
</dbReference>
<evidence type="ECO:0000313" key="6">
    <source>
        <dbReference type="Proteomes" id="UP000739538"/>
    </source>
</evidence>
<keyword evidence="1" id="KW-0805">Transcription regulation</keyword>
<gene>
    <name evidence="5" type="ORF">KDA27_24790</name>
</gene>
<dbReference type="EMBL" id="JAGQHS010000251">
    <property type="protein sequence ID" value="MCA9759033.1"/>
    <property type="molecule type" value="Genomic_DNA"/>
</dbReference>
<feature type="domain" description="RNA polymerase sigma-70 ECF-like HTH" evidence="4">
    <location>
        <begin position="4"/>
        <end position="179"/>
    </location>
</feature>
<dbReference type="Gene3D" id="1.10.10.10">
    <property type="entry name" value="Winged helix-like DNA-binding domain superfamily/Winged helix DNA-binding domain"/>
    <property type="match status" value="1"/>
</dbReference>
<dbReference type="PANTHER" id="PTHR43133:SF39">
    <property type="entry name" value="SIMILAR TO RNA POLYMERASE SIGMA-E FACTOR"/>
    <property type="match status" value="1"/>
</dbReference>
<keyword evidence="3" id="KW-0804">Transcription</keyword>
<dbReference type="InterPro" id="IPR014284">
    <property type="entry name" value="RNA_pol_sigma-70_dom"/>
</dbReference>
<dbReference type="AlphaFoldDB" id="A0A956NJN6"/>
<dbReference type="GO" id="GO:0016987">
    <property type="term" value="F:sigma factor activity"/>
    <property type="evidence" value="ECO:0007669"/>
    <property type="project" value="UniProtKB-KW"/>
</dbReference>
<dbReference type="InterPro" id="IPR013324">
    <property type="entry name" value="RNA_pol_sigma_r3/r4-like"/>
</dbReference>